<accession>A0A931B7F0</accession>
<keyword evidence="3" id="KW-1185">Reference proteome</keyword>
<feature type="region of interest" description="Disordered" evidence="1">
    <location>
        <begin position="95"/>
        <end position="156"/>
    </location>
</feature>
<feature type="compositionally biased region" description="Basic and acidic residues" evidence="1">
    <location>
        <begin position="114"/>
        <end position="124"/>
    </location>
</feature>
<dbReference type="Proteomes" id="UP000657385">
    <property type="component" value="Unassembled WGS sequence"/>
</dbReference>
<evidence type="ECO:0008006" key="4">
    <source>
        <dbReference type="Google" id="ProtNLM"/>
    </source>
</evidence>
<evidence type="ECO:0000313" key="2">
    <source>
        <dbReference type="EMBL" id="MBF9070396.1"/>
    </source>
</evidence>
<proteinExistence type="predicted"/>
<dbReference type="AlphaFoldDB" id="A0A931B7F0"/>
<comment type="caution">
    <text evidence="2">The sequence shown here is derived from an EMBL/GenBank/DDBJ whole genome shotgun (WGS) entry which is preliminary data.</text>
</comment>
<evidence type="ECO:0000256" key="1">
    <source>
        <dbReference type="SAM" id="MobiDB-lite"/>
    </source>
</evidence>
<protein>
    <recommendedName>
        <fullName evidence="4">Helix-turn-helix domain-containing protein</fullName>
    </recommendedName>
</protein>
<reference evidence="2" key="1">
    <citation type="submission" date="2020-11" db="EMBL/GenBank/DDBJ databases">
        <title>Isolation and identification of active actinomycetes.</title>
        <authorList>
            <person name="Yu B."/>
        </authorList>
    </citation>
    <scope>NUCLEOTIDE SEQUENCE</scope>
    <source>
        <strain evidence="2">NEAU-YB345</strain>
    </source>
</reference>
<gene>
    <name evidence="2" type="ORF">I2501_20430</name>
</gene>
<dbReference type="EMBL" id="JADPRT010000008">
    <property type="protein sequence ID" value="MBF9070396.1"/>
    <property type="molecule type" value="Genomic_DNA"/>
</dbReference>
<sequence>MHIHRSPHMRGFTSLPNYLLQDRRLSYRARGVLTDLLSRPDGWREDGRLLADSCVEGRGAVAKALRELARAGYYRVEKIRKPDGSIISVAHVYDSPQLPTPGAKKTGSGKSRIGKADGQSKDLGKNPSLPSLPSAEPDASVADETSAAPEPKEVPPEVREAVATLFRVLRPEPRLRLGSTEALALAPLVAEWLELGATEQDLAMALLPGLPQPVHAPAALLRNRLTRKRPPAPVATPQPATPARCPHECGACSAPIPQPGICRACAGLTAPPPALGIAAAVATRGAALARAALRGTLPIGVAAAVRPSSV</sequence>
<organism evidence="2 3">
    <name type="scientific">Streptacidiphilus fuscans</name>
    <dbReference type="NCBI Taxonomy" id="2789292"/>
    <lineage>
        <taxon>Bacteria</taxon>
        <taxon>Bacillati</taxon>
        <taxon>Actinomycetota</taxon>
        <taxon>Actinomycetes</taxon>
        <taxon>Kitasatosporales</taxon>
        <taxon>Streptomycetaceae</taxon>
        <taxon>Streptacidiphilus</taxon>
    </lineage>
</organism>
<evidence type="ECO:0000313" key="3">
    <source>
        <dbReference type="Proteomes" id="UP000657385"/>
    </source>
</evidence>
<dbReference type="RefSeq" id="WP_196195570.1">
    <property type="nucleotide sequence ID" value="NZ_JADPRT010000008.1"/>
</dbReference>
<name>A0A931B7F0_9ACTN</name>